<name>A0ABS4G6F7_9CLOT</name>
<reference evidence="1 2" key="1">
    <citation type="submission" date="2021-03" db="EMBL/GenBank/DDBJ databases">
        <title>Genomic Encyclopedia of Type Strains, Phase IV (KMG-IV): sequencing the most valuable type-strain genomes for metagenomic binning, comparative biology and taxonomic classification.</title>
        <authorList>
            <person name="Goeker M."/>
        </authorList>
    </citation>
    <scope>NUCLEOTIDE SEQUENCE [LARGE SCALE GENOMIC DNA]</scope>
    <source>
        <strain evidence="1 2">DSM 6139</strain>
    </source>
</reference>
<evidence type="ECO:0000313" key="1">
    <source>
        <dbReference type="EMBL" id="MBP1919865.1"/>
    </source>
</evidence>
<keyword evidence="2" id="KW-1185">Reference proteome</keyword>
<proteinExistence type="predicted"/>
<dbReference type="Proteomes" id="UP001519271">
    <property type="component" value="Unassembled WGS sequence"/>
</dbReference>
<protein>
    <submittedName>
        <fullName evidence="1">Multimeric flavodoxin WrbA</fullName>
    </submittedName>
</protein>
<comment type="caution">
    <text evidence="1">The sequence shown here is derived from an EMBL/GenBank/DDBJ whole genome shotgun (WGS) entry which is preliminary data.</text>
</comment>
<sequence length="65" mass="7094">MKATVISDNEHKTELYQKLSELTATFLNGKGLDANMIDVGSDDLAYCSGCFECWTKTPGECVKAT</sequence>
<evidence type="ECO:0000313" key="2">
    <source>
        <dbReference type="Proteomes" id="UP001519271"/>
    </source>
</evidence>
<dbReference type="EMBL" id="JAGGKC010000020">
    <property type="protein sequence ID" value="MBP1919865.1"/>
    <property type="molecule type" value="Genomic_DNA"/>
</dbReference>
<gene>
    <name evidence="1" type="ORF">J2Z34_002361</name>
</gene>
<dbReference type="SUPFAM" id="SSF52218">
    <property type="entry name" value="Flavoproteins"/>
    <property type="match status" value="1"/>
</dbReference>
<dbReference type="RefSeq" id="WP_245250686.1">
    <property type="nucleotide sequence ID" value="NZ_JAGGKC010000020.1"/>
</dbReference>
<accession>A0ABS4G6F7</accession>
<organism evidence="1 2">
    <name type="scientific">Youngiibacter multivorans</name>
    <dbReference type="NCBI Taxonomy" id="937251"/>
    <lineage>
        <taxon>Bacteria</taxon>
        <taxon>Bacillati</taxon>
        <taxon>Bacillota</taxon>
        <taxon>Clostridia</taxon>
        <taxon>Eubacteriales</taxon>
        <taxon>Clostridiaceae</taxon>
        <taxon>Youngiibacter</taxon>
    </lineage>
</organism>
<dbReference type="InterPro" id="IPR029039">
    <property type="entry name" value="Flavoprotein-like_sf"/>
</dbReference>